<sequence>MNMDMLELRIAKFESLIDNRTSSIQDAQSMIDLLDTQEFGYQEGDSTDVPKTQHYRYPESVDGYFHQDLVFTTFPATVETLSQTKPQLLSTKSDASGLTQSPKPSTSMDNKMPEQLEMVLHLLRSSSAHAERPNPQADVDIESRHGEEPTNKACGRCEAFETLASEDRPQMANMESGESSGSKPSCHQIFMALRWWGEKSRKSRLLQNQLTEVMRALQESEHQITSLLSQEQCHQGQIEILERRVGEDNSGMLRSK</sequence>
<feature type="region of interest" description="Disordered" evidence="1">
    <location>
        <begin position="85"/>
        <end position="110"/>
    </location>
</feature>
<evidence type="ECO:0000313" key="3">
    <source>
        <dbReference type="Proteomes" id="UP001174997"/>
    </source>
</evidence>
<dbReference type="Proteomes" id="UP001174997">
    <property type="component" value="Unassembled WGS sequence"/>
</dbReference>
<feature type="compositionally biased region" description="Polar residues" evidence="1">
    <location>
        <begin position="85"/>
        <end position="109"/>
    </location>
</feature>
<dbReference type="EMBL" id="JAULSY010000020">
    <property type="protein sequence ID" value="KAK0671562.1"/>
    <property type="molecule type" value="Genomic_DNA"/>
</dbReference>
<evidence type="ECO:0000256" key="1">
    <source>
        <dbReference type="SAM" id="MobiDB-lite"/>
    </source>
</evidence>
<evidence type="ECO:0000313" key="2">
    <source>
        <dbReference type="EMBL" id="KAK0671562.1"/>
    </source>
</evidence>
<comment type="caution">
    <text evidence="2">The sequence shown here is derived from an EMBL/GenBank/DDBJ whole genome shotgun (WGS) entry which is preliminary data.</text>
</comment>
<accession>A0AA39ZIX5</accession>
<keyword evidence="3" id="KW-1185">Reference proteome</keyword>
<feature type="compositionally biased region" description="Basic and acidic residues" evidence="1">
    <location>
        <begin position="141"/>
        <end position="150"/>
    </location>
</feature>
<feature type="region of interest" description="Disordered" evidence="1">
    <location>
        <begin position="127"/>
        <end position="152"/>
    </location>
</feature>
<reference evidence="2" key="1">
    <citation type="submission" date="2023-06" db="EMBL/GenBank/DDBJ databases">
        <title>Genome-scale phylogeny and comparative genomics of the fungal order Sordariales.</title>
        <authorList>
            <consortium name="Lawrence Berkeley National Laboratory"/>
            <person name="Hensen N."/>
            <person name="Bonometti L."/>
            <person name="Westerberg I."/>
            <person name="Brannstrom I.O."/>
            <person name="Guillou S."/>
            <person name="Cros-Aarteil S."/>
            <person name="Calhoun S."/>
            <person name="Haridas S."/>
            <person name="Kuo A."/>
            <person name="Mondo S."/>
            <person name="Pangilinan J."/>
            <person name="Riley R."/>
            <person name="Labutti K."/>
            <person name="Andreopoulos B."/>
            <person name="Lipzen A."/>
            <person name="Chen C."/>
            <person name="Yanf M."/>
            <person name="Daum C."/>
            <person name="Ng V."/>
            <person name="Clum A."/>
            <person name="Steindorff A."/>
            <person name="Ohm R."/>
            <person name="Martin F."/>
            <person name="Silar P."/>
            <person name="Natvig D."/>
            <person name="Lalanne C."/>
            <person name="Gautier V."/>
            <person name="Ament-Velasquez S.L."/>
            <person name="Kruys A."/>
            <person name="Hutchinson M.I."/>
            <person name="Powell A.J."/>
            <person name="Barry K."/>
            <person name="Miller A.N."/>
            <person name="Grigoriev I.V."/>
            <person name="Debuchy R."/>
            <person name="Gladieux P."/>
            <person name="Thoren M.H."/>
            <person name="Johannesson H."/>
        </authorList>
    </citation>
    <scope>NUCLEOTIDE SEQUENCE</scope>
    <source>
        <strain evidence="2">CBS 307.81</strain>
    </source>
</reference>
<dbReference type="AlphaFoldDB" id="A0AA39ZIX5"/>
<proteinExistence type="predicted"/>
<gene>
    <name evidence="2" type="ORF">QBC41DRAFT_300498</name>
</gene>
<name>A0AA39ZIX5_9PEZI</name>
<protein>
    <submittedName>
        <fullName evidence="2">Uncharacterized protein</fullName>
    </submittedName>
</protein>
<organism evidence="2 3">
    <name type="scientific">Cercophora samala</name>
    <dbReference type="NCBI Taxonomy" id="330535"/>
    <lineage>
        <taxon>Eukaryota</taxon>
        <taxon>Fungi</taxon>
        <taxon>Dikarya</taxon>
        <taxon>Ascomycota</taxon>
        <taxon>Pezizomycotina</taxon>
        <taxon>Sordariomycetes</taxon>
        <taxon>Sordariomycetidae</taxon>
        <taxon>Sordariales</taxon>
        <taxon>Lasiosphaeriaceae</taxon>
        <taxon>Cercophora</taxon>
    </lineage>
</organism>